<dbReference type="Proteomes" id="UP001179614">
    <property type="component" value="Chromosome"/>
</dbReference>
<dbReference type="EMBL" id="CP089391">
    <property type="protein sequence ID" value="WBL77627.1"/>
    <property type="molecule type" value="Genomic_DNA"/>
</dbReference>
<accession>A0ABY7MLU2</accession>
<gene>
    <name evidence="1" type="ORF">I3J27_32160</name>
</gene>
<proteinExistence type="predicted"/>
<organism evidence="1 2">
    <name type="scientific">Bradyrhizobium xenonodulans</name>
    <dbReference type="NCBI Taxonomy" id="2736875"/>
    <lineage>
        <taxon>Bacteria</taxon>
        <taxon>Pseudomonadati</taxon>
        <taxon>Pseudomonadota</taxon>
        <taxon>Alphaproteobacteria</taxon>
        <taxon>Hyphomicrobiales</taxon>
        <taxon>Nitrobacteraceae</taxon>
        <taxon>Bradyrhizobium</taxon>
    </lineage>
</organism>
<evidence type="ECO:0000313" key="2">
    <source>
        <dbReference type="Proteomes" id="UP001179614"/>
    </source>
</evidence>
<dbReference type="RefSeq" id="WP_270162902.1">
    <property type="nucleotide sequence ID" value="NZ_CP089391.1"/>
</dbReference>
<sequence length="109" mass="11933">MTEEQRADEIRNLNAALRRHGRPAGLISLDNLDTGISLASLAYGFIYPLVAGLRTLGGQLIELGRKHPVIDKLFEAIQADLFPAGVSKRELDFLSSISRVAFIKTVKVS</sequence>
<name>A0ABY7MLU2_9BRAD</name>
<keyword evidence="2" id="KW-1185">Reference proteome</keyword>
<evidence type="ECO:0000313" key="1">
    <source>
        <dbReference type="EMBL" id="WBL77627.1"/>
    </source>
</evidence>
<protein>
    <submittedName>
        <fullName evidence="1">Uncharacterized protein</fullName>
    </submittedName>
</protein>
<reference evidence="1" key="1">
    <citation type="submission" date="2021-12" db="EMBL/GenBank/DDBJ databases">
        <title>Bradyrhizobium xenonodulans sp. nov.</title>
        <authorList>
            <person name="Claassens R."/>
            <person name="Venter S.N."/>
            <person name="Beukes C.W."/>
            <person name="Stepkowski T."/>
            <person name="Steenkamp E.T."/>
        </authorList>
    </citation>
    <scope>NUCLEOTIDE SEQUENCE</scope>
    <source>
        <strain evidence="1">14AB</strain>
    </source>
</reference>